<protein>
    <submittedName>
        <fullName evidence="1">Uncharacterized protein</fullName>
    </submittedName>
</protein>
<evidence type="ECO:0000313" key="1">
    <source>
        <dbReference type="EMBL" id="CAH7669966.1"/>
    </source>
</evidence>
<dbReference type="EMBL" id="CALTRL010000870">
    <property type="protein sequence ID" value="CAH7669966.1"/>
    <property type="molecule type" value="Genomic_DNA"/>
</dbReference>
<proteinExistence type="predicted"/>
<feature type="non-terminal residue" evidence="1">
    <location>
        <position position="88"/>
    </location>
</feature>
<comment type="caution">
    <text evidence="1">The sequence shown here is derived from an EMBL/GenBank/DDBJ whole genome shotgun (WGS) entry which is preliminary data.</text>
</comment>
<evidence type="ECO:0000313" key="2">
    <source>
        <dbReference type="Proteomes" id="UP001153365"/>
    </source>
</evidence>
<sequence length="88" mass="9483">MYPPNQPENCGNFFHGDCSFGCLCELIKDDPLFHNNSQNKQRALEIQLAIDLGRLGSNGNGASIGKIQMIYGVGAGTIGGYTKKIIHA</sequence>
<name>A0AAV0AP84_PHAPC</name>
<gene>
    <name evidence="1" type="ORF">PPACK8108_LOCUS4631</name>
</gene>
<accession>A0AAV0AP84</accession>
<dbReference type="Proteomes" id="UP001153365">
    <property type="component" value="Unassembled WGS sequence"/>
</dbReference>
<keyword evidence="2" id="KW-1185">Reference proteome</keyword>
<dbReference type="AlphaFoldDB" id="A0AAV0AP84"/>
<reference evidence="1" key="1">
    <citation type="submission" date="2022-06" db="EMBL/GenBank/DDBJ databases">
        <authorList>
            <consortium name="SYNGENTA / RWTH Aachen University"/>
        </authorList>
    </citation>
    <scope>NUCLEOTIDE SEQUENCE</scope>
</reference>
<organism evidence="1 2">
    <name type="scientific">Phakopsora pachyrhizi</name>
    <name type="common">Asian soybean rust disease fungus</name>
    <dbReference type="NCBI Taxonomy" id="170000"/>
    <lineage>
        <taxon>Eukaryota</taxon>
        <taxon>Fungi</taxon>
        <taxon>Dikarya</taxon>
        <taxon>Basidiomycota</taxon>
        <taxon>Pucciniomycotina</taxon>
        <taxon>Pucciniomycetes</taxon>
        <taxon>Pucciniales</taxon>
        <taxon>Phakopsoraceae</taxon>
        <taxon>Phakopsora</taxon>
    </lineage>
</organism>